<dbReference type="SUPFAM" id="SSF56235">
    <property type="entry name" value="N-terminal nucleophile aminohydrolases (Ntn hydrolases)"/>
    <property type="match status" value="1"/>
</dbReference>
<comment type="cofactor">
    <cofactor evidence="7 10">
        <name>Mg(2+)</name>
        <dbReference type="ChEBI" id="CHEBI:18420"/>
    </cofactor>
    <text evidence="7 10">Binds 1 Mg(2+) ion per subunit.</text>
</comment>
<evidence type="ECO:0000256" key="4">
    <source>
        <dbReference type="ARBA" id="ARBA00022679"/>
    </source>
</evidence>
<dbReference type="InterPro" id="IPR000836">
    <property type="entry name" value="PRTase_dom"/>
</dbReference>
<dbReference type="InterPro" id="IPR017932">
    <property type="entry name" value="GATase_2_dom"/>
</dbReference>
<keyword evidence="3 7" id="KW-0328">Glycosyltransferase</keyword>
<dbReference type="SUPFAM" id="SSF53271">
    <property type="entry name" value="PRTase-like"/>
    <property type="match status" value="1"/>
</dbReference>
<evidence type="ECO:0000256" key="2">
    <source>
        <dbReference type="ARBA" id="ARBA00010138"/>
    </source>
</evidence>
<dbReference type="PROSITE" id="PS51278">
    <property type="entry name" value="GATASE_TYPE_2"/>
    <property type="match status" value="1"/>
</dbReference>
<evidence type="ECO:0000256" key="6">
    <source>
        <dbReference type="ARBA" id="ARBA00022962"/>
    </source>
</evidence>
<dbReference type="InterPro" id="IPR029055">
    <property type="entry name" value="Ntn_hydrolases_N"/>
</dbReference>
<dbReference type="InterPro" id="IPR005854">
    <property type="entry name" value="PurF"/>
</dbReference>
<feature type="binding site" evidence="7 10">
    <location>
        <position position="369"/>
    </location>
    <ligand>
        <name>Mg(2+)</name>
        <dbReference type="ChEBI" id="CHEBI:18420"/>
    </ligand>
</feature>
<evidence type="ECO:0000256" key="3">
    <source>
        <dbReference type="ARBA" id="ARBA00022676"/>
    </source>
</evidence>
<dbReference type="InterPro" id="IPR035584">
    <property type="entry name" value="PurF_N"/>
</dbReference>
<dbReference type="CDD" id="cd00715">
    <property type="entry name" value="GPATase_N"/>
    <property type="match status" value="1"/>
</dbReference>
<dbReference type="KEGG" id="cna:AB433_11565"/>
<dbReference type="PANTHER" id="PTHR11907">
    <property type="entry name" value="AMIDOPHOSPHORIBOSYLTRANSFERASE"/>
    <property type="match status" value="1"/>
</dbReference>
<evidence type="ECO:0000313" key="13">
    <source>
        <dbReference type="Proteomes" id="UP000035287"/>
    </source>
</evidence>
<dbReference type="GO" id="GO:0051539">
    <property type="term" value="F:4 iron, 4 sulfur cluster binding"/>
    <property type="evidence" value="ECO:0007669"/>
    <property type="project" value="UniProtKB-KW"/>
</dbReference>
<dbReference type="EC" id="2.4.2.14" evidence="7"/>
<evidence type="ECO:0000256" key="9">
    <source>
        <dbReference type="PIRSR" id="PIRSR000485-1"/>
    </source>
</evidence>
<dbReference type="AlphaFoldDB" id="A0A0G3XFX6"/>
<comment type="catalytic activity">
    <reaction evidence="7 8">
        <text>5-phospho-beta-D-ribosylamine + L-glutamate + diphosphate = 5-phospho-alpha-D-ribose 1-diphosphate + L-glutamine + H2O</text>
        <dbReference type="Rhea" id="RHEA:14905"/>
        <dbReference type="ChEBI" id="CHEBI:15377"/>
        <dbReference type="ChEBI" id="CHEBI:29985"/>
        <dbReference type="ChEBI" id="CHEBI:33019"/>
        <dbReference type="ChEBI" id="CHEBI:58017"/>
        <dbReference type="ChEBI" id="CHEBI:58359"/>
        <dbReference type="ChEBI" id="CHEBI:58681"/>
        <dbReference type="EC" id="2.4.2.14"/>
    </reaction>
</comment>
<dbReference type="NCBIfam" id="TIGR01134">
    <property type="entry name" value="purF"/>
    <property type="match status" value="1"/>
</dbReference>
<keyword evidence="7 10" id="KW-0460">Magnesium</keyword>
<comment type="cofactor">
    <cofactor evidence="7 11">
        <name>[4Fe-4S] cluster</name>
        <dbReference type="ChEBI" id="CHEBI:49883"/>
    </cofactor>
    <text evidence="7 11">Binds 1 [4Fe-4S] cluster per subunit.</text>
</comment>
<reference evidence="12 13" key="1">
    <citation type="submission" date="2015-06" db="EMBL/GenBank/DDBJ databases">
        <authorList>
            <person name="Zeng Y."/>
            <person name="Huang Y."/>
        </authorList>
    </citation>
    <scope>NUCLEOTIDE SEQUENCE [LARGE SCALE GENOMIC DNA]</scope>
    <source>
        <strain evidence="12 13">PQ-2</strain>
    </source>
</reference>
<name>A0A0G3XFX6_9SPHN</name>
<evidence type="ECO:0000256" key="11">
    <source>
        <dbReference type="PIRSR" id="PIRSR000485-3"/>
    </source>
</evidence>
<dbReference type="EMBL" id="CP011770">
    <property type="protein sequence ID" value="AKM10455.1"/>
    <property type="molecule type" value="Genomic_DNA"/>
</dbReference>
<keyword evidence="7 10" id="KW-0479">Metal-binding</keyword>
<dbReference type="Pfam" id="PF13537">
    <property type="entry name" value="GATase_7"/>
    <property type="match status" value="1"/>
</dbReference>
<evidence type="ECO:0000256" key="8">
    <source>
        <dbReference type="PIRNR" id="PIRNR000485"/>
    </source>
</evidence>
<evidence type="ECO:0000256" key="7">
    <source>
        <dbReference type="HAMAP-Rule" id="MF_01931"/>
    </source>
</evidence>
<dbReference type="Pfam" id="PF00156">
    <property type="entry name" value="Pribosyltran"/>
    <property type="match status" value="1"/>
</dbReference>
<feature type="binding site" evidence="7 10">
    <location>
        <position position="368"/>
    </location>
    <ligand>
        <name>Mg(2+)</name>
        <dbReference type="ChEBI" id="CHEBI:18420"/>
    </ligand>
</feature>
<keyword evidence="13" id="KW-1185">Reference proteome</keyword>
<proteinExistence type="inferred from homology"/>
<feature type="binding site" evidence="7 11">
    <location>
        <position position="464"/>
    </location>
    <ligand>
        <name>[4Fe-4S] cluster</name>
        <dbReference type="ChEBI" id="CHEBI:49883"/>
    </ligand>
</feature>
<organism evidence="12 13">
    <name type="scientific">Croceicoccus naphthovorans</name>
    <dbReference type="NCBI Taxonomy" id="1348774"/>
    <lineage>
        <taxon>Bacteria</taxon>
        <taxon>Pseudomonadati</taxon>
        <taxon>Pseudomonadota</taxon>
        <taxon>Alphaproteobacteria</taxon>
        <taxon>Sphingomonadales</taxon>
        <taxon>Erythrobacteraceae</taxon>
        <taxon>Croceicoccus</taxon>
    </lineage>
</organism>
<dbReference type="RefSeq" id="WP_047821111.1">
    <property type="nucleotide sequence ID" value="NZ_CP011770.1"/>
</dbReference>
<keyword evidence="7" id="KW-0004">4Fe-4S</keyword>
<feature type="binding site" evidence="7 11">
    <location>
        <position position="259"/>
    </location>
    <ligand>
        <name>[4Fe-4S] cluster</name>
        <dbReference type="ChEBI" id="CHEBI:49883"/>
    </ligand>
</feature>
<dbReference type="InterPro" id="IPR029057">
    <property type="entry name" value="PRTase-like"/>
</dbReference>
<dbReference type="GO" id="GO:0000287">
    <property type="term" value="F:magnesium ion binding"/>
    <property type="evidence" value="ECO:0007669"/>
    <property type="project" value="UniProtKB-UniRule"/>
</dbReference>
<evidence type="ECO:0000313" key="12">
    <source>
        <dbReference type="EMBL" id="AKM10455.1"/>
    </source>
</evidence>
<dbReference type="GO" id="GO:0006189">
    <property type="term" value="P:'de novo' IMP biosynthetic process"/>
    <property type="evidence" value="ECO:0007669"/>
    <property type="project" value="UniProtKB-UniRule"/>
</dbReference>
<dbReference type="Gene3D" id="3.60.20.10">
    <property type="entry name" value="Glutamine Phosphoribosylpyrophosphate, subunit 1, domain 1"/>
    <property type="match status" value="1"/>
</dbReference>
<dbReference type="HAMAP" id="MF_01931">
    <property type="entry name" value="PurF"/>
    <property type="match status" value="1"/>
</dbReference>
<evidence type="ECO:0000256" key="5">
    <source>
        <dbReference type="ARBA" id="ARBA00022755"/>
    </source>
</evidence>
<comment type="similarity">
    <text evidence="2 7 8">In the C-terminal section; belongs to the purine/pyrimidine phosphoribosyltransferase family.</text>
</comment>
<keyword evidence="6 7" id="KW-0315">Glutamine amidotransferase</keyword>
<feature type="binding site" evidence="7 10">
    <location>
        <position position="306"/>
    </location>
    <ligand>
        <name>Mg(2+)</name>
        <dbReference type="ChEBI" id="CHEBI:18420"/>
    </ligand>
</feature>
<feature type="binding site" evidence="7 11">
    <location>
        <position position="405"/>
    </location>
    <ligand>
        <name>[4Fe-4S] cluster</name>
        <dbReference type="ChEBI" id="CHEBI:49883"/>
    </ligand>
</feature>
<keyword evidence="4 7" id="KW-0808">Transferase</keyword>
<sequence length="492" mass="53240">MASPDFVQHPYLDTDGDKLREECGIFGVIGARDAAAVTALGLHALQHRGQEAAGITSFDGTEFYSRRGIGHVAENFSTGEAMAELPGEMAAGHVRYSTTGGAGLRNVQPLYADLASGGFAIAHNGNISNAMHLRNDLVRKGAIFQSTSDTEVIIHLVATSRYPTMLDRFVDALRLVEGAYSLIVMTNDGMIACRDPLGIRPLVMGKIEETVVFASETVALDIVGAEFVREIEPGELVEVDFDGQIRSTRPFGKPASRPCIFEHVYFSRPDSISGGRSVYSVRKAIGEQLAIESPAEADLVIPVPDSGVPAAIGYAQQSGVPFELGIIRSHYVGRTFIQPSDGQRSSSVARKHNANRALVQGKRIILIDDSIVRGTTSLKIVQMMRDAGASEVHMRIASPPTMHSCFYGVDTPERSKLLAAQMDVEAMRAFIQADSLAFVSIDGLYRAVGEEERKAKCPQYCDACFSGDYPTRLTDLNERENPQLSLLGEKAA</sequence>
<comment type="function">
    <text evidence="7">Catalyzes the formation of phosphoribosylamine from phosphoribosylpyrophosphate (PRPP) and glutamine.</text>
</comment>
<evidence type="ECO:0000256" key="10">
    <source>
        <dbReference type="PIRSR" id="PIRSR000485-2"/>
    </source>
</evidence>
<dbReference type="OrthoDB" id="9801213at2"/>
<dbReference type="UniPathway" id="UPA00074">
    <property type="reaction ID" value="UER00124"/>
</dbReference>
<comment type="pathway">
    <text evidence="1 7 8">Purine metabolism; IMP biosynthesis via de novo pathway; N(1)-(5-phospho-D-ribosyl)glycinamide from 5-phospho-alpha-D-ribose 1-diphosphate: step 1/2.</text>
</comment>
<protein>
    <recommendedName>
        <fullName evidence="7">Amidophosphoribosyltransferase</fullName>
        <shortName evidence="7">ATase</shortName>
        <ecNumber evidence="7">2.4.2.14</ecNumber>
    </recommendedName>
    <alternativeName>
        <fullName evidence="7">Glutamine phosphoribosylpyrophosphate amidotransferase</fullName>
        <shortName evidence="7">GPATase</shortName>
    </alternativeName>
</protein>
<dbReference type="CDD" id="cd06223">
    <property type="entry name" value="PRTases_typeI"/>
    <property type="match status" value="1"/>
</dbReference>
<evidence type="ECO:0000256" key="1">
    <source>
        <dbReference type="ARBA" id="ARBA00005209"/>
    </source>
</evidence>
<gene>
    <name evidence="7" type="primary">purF</name>
    <name evidence="12" type="ORF">AB433_11565</name>
</gene>
<keyword evidence="5 7" id="KW-0658">Purine biosynthesis</keyword>
<dbReference type="Proteomes" id="UP000035287">
    <property type="component" value="Chromosome"/>
</dbReference>
<dbReference type="PATRIC" id="fig|1348774.3.peg.2434"/>
<feature type="binding site" evidence="7 11">
    <location>
        <position position="461"/>
    </location>
    <ligand>
        <name>[4Fe-4S] cluster</name>
        <dbReference type="ChEBI" id="CHEBI:49883"/>
    </ligand>
</feature>
<dbReference type="STRING" id="1348774.AB433_11565"/>
<dbReference type="GO" id="GO:0004044">
    <property type="term" value="F:amidophosphoribosyltransferase activity"/>
    <property type="evidence" value="ECO:0007669"/>
    <property type="project" value="UniProtKB-UniRule"/>
</dbReference>
<keyword evidence="7 11" id="KW-0408">Iron</keyword>
<dbReference type="PIRSF" id="PIRSF000485">
    <property type="entry name" value="Amd_phspho_trans"/>
    <property type="match status" value="1"/>
</dbReference>
<dbReference type="GO" id="GO:0009113">
    <property type="term" value="P:purine nucleobase biosynthetic process"/>
    <property type="evidence" value="ECO:0007669"/>
    <property type="project" value="UniProtKB-UniRule"/>
</dbReference>
<accession>A0A0G3XFX6</accession>
<dbReference type="Gene3D" id="3.40.50.2020">
    <property type="match status" value="1"/>
</dbReference>
<keyword evidence="7 11" id="KW-0411">Iron-sulfur</keyword>
<feature type="active site" description="Nucleophile" evidence="7 9">
    <location>
        <position position="23"/>
    </location>
</feature>